<accession>A0ABR4PN84</accession>
<gene>
    <name evidence="2" type="ORF">PVAG01_04067</name>
</gene>
<keyword evidence="3" id="KW-1185">Reference proteome</keyword>
<evidence type="ECO:0000313" key="2">
    <source>
        <dbReference type="EMBL" id="KAL3424786.1"/>
    </source>
</evidence>
<dbReference type="PANTHER" id="PTHR34598">
    <property type="entry name" value="BLL6449 PROTEIN"/>
    <property type="match status" value="1"/>
</dbReference>
<dbReference type="Proteomes" id="UP001629113">
    <property type="component" value="Unassembled WGS sequence"/>
</dbReference>
<comment type="caution">
    <text evidence="2">The sequence shown here is derived from an EMBL/GenBank/DDBJ whole genome shotgun (WGS) entry which is preliminary data.</text>
</comment>
<dbReference type="NCBIfam" id="NF041278">
    <property type="entry name" value="CmcJ_NvfI_EfuI"/>
    <property type="match status" value="1"/>
</dbReference>
<evidence type="ECO:0008006" key="4">
    <source>
        <dbReference type="Google" id="ProtNLM"/>
    </source>
</evidence>
<name>A0ABR4PN84_9HELO</name>
<reference evidence="2 3" key="1">
    <citation type="submission" date="2024-06" db="EMBL/GenBank/DDBJ databases">
        <title>Complete genome of Phlyctema vagabunda strain 19-DSS-EL-015.</title>
        <authorList>
            <person name="Fiorenzani C."/>
        </authorList>
    </citation>
    <scope>NUCLEOTIDE SEQUENCE [LARGE SCALE GENOMIC DNA]</scope>
    <source>
        <strain evidence="2 3">19-DSS-EL-015</strain>
    </source>
</reference>
<sequence length="304" mass="34993">MAGYISRDFISEINYFPATGIPIPVESFRHPRLGVRGETTRAVTIHDVRTKEQMFDLDTNGFVFVKLPPKERSIENEEVIRRELYPEFEGLIKEMQVHTPLNHFTYLIVISYRTGTSLAFVFNHAFRQASGPDCKGKLDEKGRPMNTPAAHPHVDYSGVPEHIEESIKELIHLGVPDGIAKHFKTCSRFCFINAWRPLKPIKKDPLVLADATTVPGSDYQIRNRRFRSGIESANYVLSHGTSEEQHQWYYMFEMQPDEVVLFKNYDTKQDIPGWRCPHTAVTIPGTELLPPRESMEIRAVCFWN</sequence>
<dbReference type="InterPro" id="IPR044053">
    <property type="entry name" value="AsaB-like"/>
</dbReference>
<protein>
    <recommendedName>
        <fullName evidence="4">GA4 desaturase family protein</fullName>
    </recommendedName>
</protein>
<dbReference type="EMBL" id="JBFCZG010000003">
    <property type="protein sequence ID" value="KAL3424786.1"/>
    <property type="molecule type" value="Genomic_DNA"/>
</dbReference>
<comment type="similarity">
    <text evidence="1">Belongs to the asaB hydroxylase/desaturase family.</text>
</comment>
<proteinExistence type="inferred from homology"/>
<evidence type="ECO:0000313" key="3">
    <source>
        <dbReference type="Proteomes" id="UP001629113"/>
    </source>
</evidence>
<organism evidence="2 3">
    <name type="scientific">Phlyctema vagabunda</name>
    <dbReference type="NCBI Taxonomy" id="108571"/>
    <lineage>
        <taxon>Eukaryota</taxon>
        <taxon>Fungi</taxon>
        <taxon>Dikarya</taxon>
        <taxon>Ascomycota</taxon>
        <taxon>Pezizomycotina</taxon>
        <taxon>Leotiomycetes</taxon>
        <taxon>Helotiales</taxon>
        <taxon>Dermateaceae</taxon>
        <taxon>Phlyctema</taxon>
    </lineage>
</organism>
<evidence type="ECO:0000256" key="1">
    <source>
        <dbReference type="ARBA" id="ARBA00023604"/>
    </source>
</evidence>
<dbReference type="PANTHER" id="PTHR34598:SF3">
    <property type="entry name" value="OXIDOREDUCTASE AN1597"/>
    <property type="match status" value="1"/>
</dbReference>